<proteinExistence type="predicted"/>
<feature type="region of interest" description="Disordered" evidence="1">
    <location>
        <begin position="68"/>
        <end position="95"/>
    </location>
</feature>
<evidence type="ECO:0000256" key="1">
    <source>
        <dbReference type="SAM" id="MobiDB-lite"/>
    </source>
</evidence>
<dbReference type="InterPro" id="IPR008490">
    <property type="entry name" value="Transposase_InsH_N"/>
</dbReference>
<protein>
    <submittedName>
        <fullName evidence="4">Transposase IS4 family protein</fullName>
    </submittedName>
</protein>
<name>T1B4G4_9ZZZZ</name>
<feature type="domain" description="Transposase InsH N-terminal" evidence="3">
    <location>
        <begin position="16"/>
        <end position="69"/>
    </location>
</feature>
<dbReference type="PANTHER" id="PTHR35604:SF2">
    <property type="entry name" value="TRANSPOSASE INSH FOR INSERTION SEQUENCE ELEMENT IS5A-RELATED"/>
    <property type="match status" value="1"/>
</dbReference>
<accession>T1B4G4</accession>
<dbReference type="InterPro" id="IPR002559">
    <property type="entry name" value="Transposase_11"/>
</dbReference>
<dbReference type="Pfam" id="PF01609">
    <property type="entry name" value="DDE_Tnp_1"/>
    <property type="match status" value="1"/>
</dbReference>
<evidence type="ECO:0000313" key="4">
    <source>
        <dbReference type="EMBL" id="EQD47689.1"/>
    </source>
</evidence>
<dbReference type="GO" id="GO:0004803">
    <property type="term" value="F:transposase activity"/>
    <property type="evidence" value="ECO:0007669"/>
    <property type="project" value="InterPro"/>
</dbReference>
<dbReference type="GO" id="GO:0006313">
    <property type="term" value="P:DNA transposition"/>
    <property type="evidence" value="ECO:0007669"/>
    <property type="project" value="InterPro"/>
</dbReference>
<feature type="compositionally biased region" description="Basic and acidic residues" evidence="1">
    <location>
        <begin position="81"/>
        <end position="95"/>
    </location>
</feature>
<evidence type="ECO:0000259" key="3">
    <source>
        <dbReference type="Pfam" id="PF05598"/>
    </source>
</evidence>
<reference evidence="4" key="2">
    <citation type="journal article" date="2014" name="ISME J.">
        <title>Microbial stratification in low pH oxic and suboxic macroscopic growths along an acid mine drainage.</title>
        <authorList>
            <person name="Mendez-Garcia C."/>
            <person name="Mesa V."/>
            <person name="Sprenger R.R."/>
            <person name="Richter M."/>
            <person name="Diez M.S."/>
            <person name="Solano J."/>
            <person name="Bargiela R."/>
            <person name="Golyshina O.V."/>
            <person name="Manteca A."/>
            <person name="Ramos J.L."/>
            <person name="Gallego J.R."/>
            <person name="Llorente I."/>
            <person name="Martins Dos Santos V.A."/>
            <person name="Jensen O.N."/>
            <person name="Pelaez A.I."/>
            <person name="Sanchez J."/>
            <person name="Ferrer M."/>
        </authorList>
    </citation>
    <scope>NUCLEOTIDE SEQUENCE</scope>
</reference>
<comment type="caution">
    <text evidence="4">The sequence shown here is derived from an EMBL/GenBank/DDBJ whole genome shotgun (WGS) entry which is preliminary data.</text>
</comment>
<evidence type="ECO:0000259" key="2">
    <source>
        <dbReference type="Pfam" id="PF01609"/>
    </source>
</evidence>
<dbReference type="PANTHER" id="PTHR35604">
    <property type="entry name" value="TRANSPOSASE INSH FOR INSERTION SEQUENCE ELEMENT IS5A-RELATED"/>
    <property type="match status" value="1"/>
</dbReference>
<feature type="region of interest" description="Disordered" evidence="1">
    <location>
        <begin position="1"/>
        <end position="24"/>
    </location>
</feature>
<sequence>MFRPDLESIDRKEHESAAGRKPTDRVRMFKMPGLQNLYGLSDDALEFQVTDRLTFMRFLGIDLGGAVPAQWTKNPAKRRQKDTDARRTRKNDEDHFGYKSHVSVDRKTKLVISEQASPANVHDRQVFDGLLGKARRRGRDIWADSAYRSREHERRLKRRGFRS</sequence>
<reference evidence="4" key="1">
    <citation type="submission" date="2013-08" db="EMBL/GenBank/DDBJ databases">
        <authorList>
            <person name="Mendez C."/>
            <person name="Richter M."/>
            <person name="Ferrer M."/>
            <person name="Sanchez J."/>
        </authorList>
    </citation>
    <scope>NUCLEOTIDE SEQUENCE</scope>
</reference>
<organism evidence="4">
    <name type="scientific">mine drainage metagenome</name>
    <dbReference type="NCBI Taxonomy" id="410659"/>
    <lineage>
        <taxon>unclassified sequences</taxon>
        <taxon>metagenomes</taxon>
        <taxon>ecological metagenomes</taxon>
    </lineage>
</organism>
<feature type="non-terminal residue" evidence="4">
    <location>
        <position position="163"/>
    </location>
</feature>
<dbReference type="Pfam" id="PF05598">
    <property type="entry name" value="DUF772"/>
    <property type="match status" value="1"/>
</dbReference>
<dbReference type="GO" id="GO:0003677">
    <property type="term" value="F:DNA binding"/>
    <property type="evidence" value="ECO:0007669"/>
    <property type="project" value="InterPro"/>
</dbReference>
<dbReference type="EMBL" id="AUZY01008000">
    <property type="protein sequence ID" value="EQD47689.1"/>
    <property type="molecule type" value="Genomic_DNA"/>
</dbReference>
<dbReference type="AlphaFoldDB" id="T1B4G4"/>
<gene>
    <name evidence="4" type="ORF">B1B_12221</name>
</gene>
<feature type="domain" description="Transposase IS4-like" evidence="2">
    <location>
        <begin position="79"/>
        <end position="160"/>
    </location>
</feature>